<evidence type="ECO:0000259" key="1">
    <source>
        <dbReference type="Pfam" id="PF09331"/>
    </source>
</evidence>
<dbReference type="AlphaFoldDB" id="Q9LTN6"/>
<dbReference type="ExpressionAtlas" id="Q9LTN6">
    <property type="expression patterns" value="differential"/>
</dbReference>
<organism evidence="2">
    <name type="scientific">Arabidopsis thaliana</name>
    <name type="common">Mouse-ear cress</name>
    <dbReference type="NCBI Taxonomy" id="3702"/>
    <lineage>
        <taxon>Eukaryota</taxon>
        <taxon>Viridiplantae</taxon>
        <taxon>Streptophyta</taxon>
        <taxon>Embryophyta</taxon>
        <taxon>Tracheophyta</taxon>
        <taxon>Spermatophyta</taxon>
        <taxon>Magnoliopsida</taxon>
        <taxon>eudicotyledons</taxon>
        <taxon>Gunneridae</taxon>
        <taxon>Pentapetalae</taxon>
        <taxon>rosids</taxon>
        <taxon>malvids</taxon>
        <taxon>Brassicales</taxon>
        <taxon>Brassicaceae</taxon>
        <taxon>Camelineae</taxon>
        <taxon>Arabidopsis</taxon>
    </lineage>
</organism>
<proteinExistence type="predicted"/>
<dbReference type="PANTHER" id="PTHR48449:SF1">
    <property type="entry name" value="DUF1985 DOMAIN-CONTAINING PROTEIN"/>
    <property type="match status" value="1"/>
</dbReference>
<feature type="domain" description="DUF1985" evidence="1">
    <location>
        <begin position="92"/>
        <end position="131"/>
    </location>
</feature>
<dbReference type="InterPro" id="IPR015410">
    <property type="entry name" value="DUF1985"/>
</dbReference>
<reference evidence="2" key="1">
    <citation type="journal article" date="2000" name="DNA Res.">
        <title>Structural analysis of Arabidopsis thaliana chromosome 5. X. Sequence features of the regions of 3,076,755 bp covered by sixty P1 and TAC clones.</title>
        <authorList>
            <person name="Sato S."/>
            <person name="Nakamura Y."/>
            <person name="Kaneko T."/>
            <person name="Katoh T."/>
            <person name="Asamizu E."/>
            <person name="Kotani H."/>
            <person name="Tabata S."/>
        </authorList>
    </citation>
    <scope>NUCLEOTIDE SEQUENCE [LARGE SCALE GENOMIC DNA]</scope>
    <source>
        <strain>cv. Columbia</strain>
    </source>
</reference>
<sequence length="364" mass="42134">MSKHNLVAQSKITLPTTRYGEEDCKILGSINNHSKFSYLKIIKEILSNSLFSRLETTFLGPIIKAGLRKAGGNQKGPNGLGFSGQLVRFLVVRQLVSSREDGIWFCINNKPMRFSLTEFHLVTGLPCWIKEDEVPVDFECDWPLLPDKPPIKVDDYIAQLKLWLLGYVSELKEAYARLDDKSDRFPVCARYLSTVQPSYEQIMGKEEDLEVISFLGDSNEEEDDDVLMHLLKSDYVFSELDWKRGYALVEHQEDEEVEIGDGKPNRSNQNIRFSASGLRRDINRSYKLILEFGFRLTRFGIRLPIGLFGFRRTHYKKWSEFVADQTVGVCLGCRRYCHCYRHRHNRSRRRSAHILVKPLKFVLG</sequence>
<name>Q9LTN6_ARATH</name>
<accession>Q9LTN6</accession>
<dbReference type="PANTHER" id="PTHR48449">
    <property type="entry name" value="DUF1985 DOMAIN-CONTAINING PROTEIN"/>
    <property type="match status" value="1"/>
</dbReference>
<evidence type="ECO:0000313" key="2">
    <source>
        <dbReference type="EMBL" id="BAA97403.1"/>
    </source>
</evidence>
<protein>
    <submittedName>
        <fullName evidence="2">Gb|AAD25573.1</fullName>
    </submittedName>
</protein>
<dbReference type="EMBL" id="AB024037">
    <property type="protein sequence ID" value="BAA97403.1"/>
    <property type="molecule type" value="Genomic_DNA"/>
</dbReference>
<dbReference type="Pfam" id="PF09331">
    <property type="entry name" value="DUF1985"/>
    <property type="match status" value="1"/>
</dbReference>